<name>A0ABN3KDB8_9ACTN</name>
<gene>
    <name evidence="1" type="ORF">GCM10010191_88850</name>
</gene>
<evidence type="ECO:0008006" key="3">
    <source>
        <dbReference type="Google" id="ProtNLM"/>
    </source>
</evidence>
<evidence type="ECO:0000313" key="1">
    <source>
        <dbReference type="EMBL" id="GAA2455804.1"/>
    </source>
</evidence>
<evidence type="ECO:0000313" key="2">
    <source>
        <dbReference type="Proteomes" id="UP001501231"/>
    </source>
</evidence>
<organism evidence="1 2">
    <name type="scientific">Actinomadura vinacea</name>
    <dbReference type="NCBI Taxonomy" id="115336"/>
    <lineage>
        <taxon>Bacteria</taxon>
        <taxon>Bacillati</taxon>
        <taxon>Actinomycetota</taxon>
        <taxon>Actinomycetes</taxon>
        <taxon>Streptosporangiales</taxon>
        <taxon>Thermomonosporaceae</taxon>
        <taxon>Actinomadura</taxon>
    </lineage>
</organism>
<dbReference type="EMBL" id="BAAARW010000043">
    <property type="protein sequence ID" value="GAA2455804.1"/>
    <property type="molecule type" value="Genomic_DNA"/>
</dbReference>
<comment type="caution">
    <text evidence="1">The sequence shown here is derived from an EMBL/GenBank/DDBJ whole genome shotgun (WGS) entry which is preliminary data.</text>
</comment>
<sequence>MDIRSRDVIDGFEAIYVVEDGCERRVGLEELSRAGLEEALPVRSFPSPLQIKTSAHLRPGTAAQHEVRNMIIGGSSQTCDA</sequence>
<proteinExistence type="predicted"/>
<accession>A0ABN3KDB8</accession>
<reference evidence="1 2" key="1">
    <citation type="journal article" date="2019" name="Int. J. Syst. Evol. Microbiol.">
        <title>The Global Catalogue of Microorganisms (GCM) 10K type strain sequencing project: providing services to taxonomists for standard genome sequencing and annotation.</title>
        <authorList>
            <consortium name="The Broad Institute Genomics Platform"/>
            <consortium name="The Broad Institute Genome Sequencing Center for Infectious Disease"/>
            <person name="Wu L."/>
            <person name="Ma J."/>
        </authorList>
    </citation>
    <scope>NUCLEOTIDE SEQUENCE [LARGE SCALE GENOMIC DNA]</scope>
    <source>
        <strain evidence="1 2">JCM 3325</strain>
    </source>
</reference>
<protein>
    <recommendedName>
        <fullName evidence="3">DUF5753 domain-containing protein</fullName>
    </recommendedName>
</protein>
<keyword evidence="2" id="KW-1185">Reference proteome</keyword>
<dbReference type="Proteomes" id="UP001501231">
    <property type="component" value="Unassembled WGS sequence"/>
</dbReference>